<keyword evidence="4" id="KW-1185">Reference proteome</keyword>
<dbReference type="RefSeq" id="WP_098502890.1">
    <property type="nucleotide sequence ID" value="NZ_PDJQ01000001.1"/>
</dbReference>
<evidence type="ECO:0000259" key="2">
    <source>
        <dbReference type="Pfam" id="PF00582"/>
    </source>
</evidence>
<feature type="domain" description="UspA" evidence="2">
    <location>
        <begin position="153"/>
        <end position="283"/>
    </location>
</feature>
<dbReference type="PRINTS" id="PR01438">
    <property type="entry name" value="UNVRSLSTRESS"/>
</dbReference>
<dbReference type="Pfam" id="PF00582">
    <property type="entry name" value="Usp"/>
    <property type="match status" value="2"/>
</dbReference>
<dbReference type="AlphaFoldDB" id="A0A2A9HDP1"/>
<dbReference type="Proteomes" id="UP000223071">
    <property type="component" value="Unassembled WGS sequence"/>
</dbReference>
<dbReference type="EMBL" id="PDJQ01000001">
    <property type="protein sequence ID" value="PFG73433.1"/>
    <property type="molecule type" value="Genomic_DNA"/>
</dbReference>
<dbReference type="PANTHER" id="PTHR46268:SF6">
    <property type="entry name" value="UNIVERSAL STRESS PROTEIN UP12"/>
    <property type="match status" value="1"/>
</dbReference>
<protein>
    <submittedName>
        <fullName evidence="3">Nucleotide-binding universal stress UspA family protein</fullName>
    </submittedName>
</protein>
<organism evidence="3 4">
    <name type="scientific">Tepidiforma thermophila (strain KCTC 52669 / CGMCC 1.13589 / G233)</name>
    <dbReference type="NCBI Taxonomy" id="2761530"/>
    <lineage>
        <taxon>Bacteria</taxon>
        <taxon>Bacillati</taxon>
        <taxon>Chloroflexota</taxon>
        <taxon>Tepidiformia</taxon>
        <taxon>Tepidiformales</taxon>
        <taxon>Tepidiformaceae</taxon>
        <taxon>Tepidiforma</taxon>
    </lineage>
</organism>
<reference evidence="3 4" key="1">
    <citation type="submission" date="2017-09" db="EMBL/GenBank/DDBJ databases">
        <title>Sequencing the genomes of two abundant thermophiles in Great Basin hot springs: Thermocrinis jamiesonii and novel Chloroflexi Thermoflexus hugenholtzii.</title>
        <authorList>
            <person name="Hedlund B."/>
        </authorList>
    </citation>
    <scope>NUCLEOTIDE SEQUENCE [LARGE SCALE GENOMIC DNA]</scope>
    <source>
        <strain evidence="3 4">G233</strain>
    </source>
</reference>
<comment type="similarity">
    <text evidence="1">Belongs to the universal stress protein A family.</text>
</comment>
<gene>
    <name evidence="3" type="ORF">A9A59_0630</name>
</gene>
<accession>A0A2A9HDP1</accession>
<dbReference type="SUPFAM" id="SSF52402">
    <property type="entry name" value="Adenine nucleotide alpha hydrolases-like"/>
    <property type="match status" value="2"/>
</dbReference>
<dbReference type="InterPro" id="IPR006016">
    <property type="entry name" value="UspA"/>
</dbReference>
<evidence type="ECO:0000256" key="1">
    <source>
        <dbReference type="ARBA" id="ARBA00008791"/>
    </source>
</evidence>
<dbReference type="CDD" id="cd00293">
    <property type="entry name" value="USP-like"/>
    <property type="match status" value="2"/>
</dbReference>
<dbReference type="InterPro" id="IPR006015">
    <property type="entry name" value="Universal_stress_UspA"/>
</dbReference>
<sequence length="288" mass="29787">MNILVTTDGSERSACILPHAAALARAVGARLHLARVLDPRSDAAGVVAGRLAEAVSGVRTRWEAELRTLLADHGIEGEPLVIERRWGEDVPAAIHRAADELGAVLVAMASRGTGAIRHAVFGSVTMGVLGRADLPVMTLSGCPPVMPHAGPYHLLVTTDGSPDARSVFPALAPLLLPGRVRVTLVEVVVMRALETEPEAKARALPGLEALRPRIPAGVEVACHLPVVPPGAGIDTAIIEAAKELGADAIASATHGHSARRHLIAGSTALGVARRSPVPVILVKSAPVD</sequence>
<comment type="caution">
    <text evidence="3">The sequence shown here is derived from an EMBL/GenBank/DDBJ whole genome shotgun (WGS) entry which is preliminary data.</text>
</comment>
<evidence type="ECO:0000313" key="4">
    <source>
        <dbReference type="Proteomes" id="UP000223071"/>
    </source>
</evidence>
<name>A0A2A9HDP1_TEPT2</name>
<dbReference type="Gene3D" id="3.40.50.620">
    <property type="entry name" value="HUPs"/>
    <property type="match status" value="2"/>
</dbReference>
<dbReference type="InterPro" id="IPR014729">
    <property type="entry name" value="Rossmann-like_a/b/a_fold"/>
</dbReference>
<proteinExistence type="inferred from homology"/>
<feature type="domain" description="UspA" evidence="2">
    <location>
        <begin position="2"/>
        <end position="137"/>
    </location>
</feature>
<evidence type="ECO:0000313" key="3">
    <source>
        <dbReference type="EMBL" id="PFG73433.1"/>
    </source>
</evidence>
<dbReference type="PANTHER" id="PTHR46268">
    <property type="entry name" value="STRESS RESPONSE PROTEIN NHAX"/>
    <property type="match status" value="1"/>
</dbReference>